<proteinExistence type="predicted"/>
<dbReference type="InterPro" id="IPR009057">
    <property type="entry name" value="Homeodomain-like_sf"/>
</dbReference>
<evidence type="ECO:0000313" key="2">
    <source>
        <dbReference type="Proteomes" id="UP000231383"/>
    </source>
</evidence>
<dbReference type="EMBL" id="PFSC01000067">
    <property type="protein sequence ID" value="PJC32761.1"/>
    <property type="molecule type" value="Genomic_DNA"/>
</dbReference>
<dbReference type="AlphaFoldDB" id="A0A2M8F0E3"/>
<reference evidence="2" key="1">
    <citation type="submission" date="2017-09" db="EMBL/GenBank/DDBJ databases">
        <title>Depth-based differentiation of microbial function through sediment-hosted aquifers and enrichment of novel symbionts in the deep terrestrial subsurface.</title>
        <authorList>
            <person name="Probst A.J."/>
            <person name="Ladd B."/>
            <person name="Jarett J.K."/>
            <person name="Geller-Mcgrath D.E."/>
            <person name="Sieber C.M.K."/>
            <person name="Emerson J.B."/>
            <person name="Anantharaman K."/>
            <person name="Thomas B.C."/>
            <person name="Malmstrom R."/>
            <person name="Stieglmeier M."/>
            <person name="Klingl A."/>
            <person name="Woyke T."/>
            <person name="Ryan C.M."/>
            <person name="Banfield J.F."/>
        </authorList>
    </citation>
    <scope>NUCLEOTIDE SEQUENCE [LARGE SCALE GENOMIC DNA]</scope>
</reference>
<organism evidence="1 2">
    <name type="scientific">Candidatus Roizmanbacteria bacterium CG_4_9_14_0_2_um_filter_39_13</name>
    <dbReference type="NCBI Taxonomy" id="1974839"/>
    <lineage>
        <taxon>Bacteria</taxon>
        <taxon>Candidatus Roizmaniibacteriota</taxon>
    </lineage>
</organism>
<dbReference type="InterPro" id="IPR036388">
    <property type="entry name" value="WH-like_DNA-bd_sf"/>
</dbReference>
<dbReference type="Pfam" id="PF01527">
    <property type="entry name" value="HTH_Tnp_1"/>
    <property type="match status" value="1"/>
</dbReference>
<comment type="caution">
    <text evidence="1">The sequence shown here is derived from an EMBL/GenBank/DDBJ whole genome shotgun (WGS) entry which is preliminary data.</text>
</comment>
<dbReference type="GO" id="GO:0006313">
    <property type="term" value="P:DNA transposition"/>
    <property type="evidence" value="ECO:0007669"/>
    <property type="project" value="InterPro"/>
</dbReference>
<sequence length="84" mass="9673">MPGKYYSKEFKEEILRKIKTEGITAVEAAKRFGIDVNNIYRWVSSGVGGTRGSLFEMSRLKRENGELKQIIGEIMFEKQRGKKD</sequence>
<dbReference type="GO" id="GO:0003677">
    <property type="term" value="F:DNA binding"/>
    <property type="evidence" value="ECO:0007669"/>
    <property type="project" value="InterPro"/>
</dbReference>
<evidence type="ECO:0000313" key="1">
    <source>
        <dbReference type="EMBL" id="PJC32761.1"/>
    </source>
</evidence>
<dbReference type="Gene3D" id="1.10.10.10">
    <property type="entry name" value="Winged helix-like DNA-binding domain superfamily/Winged helix DNA-binding domain"/>
    <property type="match status" value="1"/>
</dbReference>
<name>A0A2M8F0E3_9BACT</name>
<dbReference type="GO" id="GO:0004803">
    <property type="term" value="F:transposase activity"/>
    <property type="evidence" value="ECO:0007669"/>
    <property type="project" value="InterPro"/>
</dbReference>
<evidence type="ECO:0008006" key="3">
    <source>
        <dbReference type="Google" id="ProtNLM"/>
    </source>
</evidence>
<protein>
    <recommendedName>
        <fullName evidence="3">Transposase</fullName>
    </recommendedName>
</protein>
<dbReference type="InterPro" id="IPR002514">
    <property type="entry name" value="Transposase_8"/>
</dbReference>
<dbReference type="Proteomes" id="UP000231383">
    <property type="component" value="Unassembled WGS sequence"/>
</dbReference>
<dbReference type="SUPFAM" id="SSF46689">
    <property type="entry name" value="Homeodomain-like"/>
    <property type="match status" value="1"/>
</dbReference>
<accession>A0A2M8F0E3</accession>
<gene>
    <name evidence="1" type="ORF">CO051_02565</name>
</gene>